<name>B5W6H8_LIMMA</name>
<dbReference type="EMBL" id="ABYK01000043">
    <property type="protein sequence ID" value="EDZ92886.1"/>
    <property type="molecule type" value="Genomic_DNA"/>
</dbReference>
<evidence type="ECO:0000313" key="1">
    <source>
        <dbReference type="EMBL" id="EDZ92886.1"/>
    </source>
</evidence>
<protein>
    <submittedName>
        <fullName evidence="1">Uncharacterized protein</fullName>
    </submittedName>
</protein>
<keyword evidence="2" id="KW-1185">Reference proteome</keyword>
<dbReference type="Proteomes" id="UP000004061">
    <property type="component" value="Unassembled WGS sequence"/>
</dbReference>
<dbReference type="AlphaFoldDB" id="B5W6H8"/>
<evidence type="ECO:0000313" key="2">
    <source>
        <dbReference type="Proteomes" id="UP000004061"/>
    </source>
</evidence>
<organism evidence="1 2">
    <name type="scientific">Limnospira maxima CS-328</name>
    <dbReference type="NCBI Taxonomy" id="513049"/>
    <lineage>
        <taxon>Bacteria</taxon>
        <taxon>Bacillati</taxon>
        <taxon>Cyanobacteriota</taxon>
        <taxon>Cyanophyceae</taxon>
        <taxon>Oscillatoriophycideae</taxon>
        <taxon>Oscillatoriales</taxon>
        <taxon>Sirenicapillariaceae</taxon>
        <taxon>Limnospira</taxon>
    </lineage>
</organism>
<reference evidence="1 2" key="1">
    <citation type="journal article" date="2011" name="Appl. Environ. Microbiol.">
        <title>Contribution of a Sodium Ion Gradient to Energy Conservation during Fermentation in the Cyanobacterium Arthrospira (Spirulina) maxima CS-328.</title>
        <authorList>
            <person name="Carrieri D."/>
            <person name="Ananyev G."/>
            <person name="Lenz O."/>
            <person name="Bryant D.A."/>
            <person name="Dismukes G.C."/>
        </authorList>
    </citation>
    <scope>NUCLEOTIDE SEQUENCE [LARGE SCALE GENOMIC DNA]</scope>
    <source>
        <strain evidence="1 2">CS-328</strain>
    </source>
</reference>
<sequence>MPGKRAIIGEQIKASITHQMAIAHHAKHSFDHGEI</sequence>
<comment type="caution">
    <text evidence="1">The sequence shown here is derived from an EMBL/GenBank/DDBJ whole genome shotgun (WGS) entry which is preliminary data.</text>
</comment>
<proteinExistence type="predicted"/>
<accession>B5W6H8</accession>
<gene>
    <name evidence="1" type="ORF">AmaxDRAFT_4377</name>
</gene>